<protein>
    <submittedName>
        <fullName evidence="2">Uncharacterized protein</fullName>
    </submittedName>
</protein>
<feature type="region of interest" description="Disordered" evidence="1">
    <location>
        <begin position="55"/>
        <end position="76"/>
    </location>
</feature>
<evidence type="ECO:0000313" key="2">
    <source>
        <dbReference type="EMBL" id="BCJ68113.1"/>
    </source>
</evidence>
<evidence type="ECO:0000256" key="1">
    <source>
        <dbReference type="SAM" id="MobiDB-lite"/>
    </source>
</evidence>
<dbReference type="KEGG" id="pry:Prubr_51340"/>
<sequence length="76" mass="7992">MIVIFHSRPSDNLRNVDKCAVRPAVLPSERRGGTPTGSARFGHLVPEAALVCGPDVDRSDAARPGRSRSVLALAGS</sequence>
<gene>
    <name evidence="2" type="ORF">Prubr_51340</name>
</gene>
<keyword evidence="3" id="KW-1185">Reference proteome</keyword>
<evidence type="ECO:0000313" key="3">
    <source>
        <dbReference type="Proteomes" id="UP000680866"/>
    </source>
</evidence>
<dbReference type="Proteomes" id="UP000680866">
    <property type="component" value="Chromosome"/>
</dbReference>
<organism evidence="2 3">
    <name type="scientific">Polymorphospora rubra</name>
    <dbReference type="NCBI Taxonomy" id="338584"/>
    <lineage>
        <taxon>Bacteria</taxon>
        <taxon>Bacillati</taxon>
        <taxon>Actinomycetota</taxon>
        <taxon>Actinomycetes</taxon>
        <taxon>Micromonosporales</taxon>
        <taxon>Micromonosporaceae</taxon>
        <taxon>Polymorphospora</taxon>
    </lineage>
</organism>
<proteinExistence type="predicted"/>
<dbReference type="AlphaFoldDB" id="A0A810N943"/>
<dbReference type="EMBL" id="AP023359">
    <property type="protein sequence ID" value="BCJ68113.1"/>
    <property type="molecule type" value="Genomic_DNA"/>
</dbReference>
<accession>A0A810N943</accession>
<reference evidence="2" key="1">
    <citation type="submission" date="2020-08" db="EMBL/GenBank/DDBJ databases">
        <title>Whole genome shotgun sequence of Polymorphospora rubra NBRC 101157.</title>
        <authorList>
            <person name="Komaki H."/>
            <person name="Tamura T."/>
        </authorList>
    </citation>
    <scope>NUCLEOTIDE SEQUENCE</scope>
    <source>
        <strain evidence="2">NBRC 101157</strain>
    </source>
</reference>
<name>A0A810N943_9ACTN</name>